<feature type="non-terminal residue" evidence="1">
    <location>
        <position position="1"/>
    </location>
</feature>
<comment type="caution">
    <text evidence="1">The sequence shown here is derived from an EMBL/GenBank/DDBJ whole genome shotgun (WGS) entry which is preliminary data.</text>
</comment>
<evidence type="ECO:0000313" key="2">
    <source>
        <dbReference type="Proteomes" id="UP000663844"/>
    </source>
</evidence>
<proteinExistence type="predicted"/>
<dbReference type="EMBL" id="CAJOAZ010028023">
    <property type="protein sequence ID" value="CAF4414099.1"/>
    <property type="molecule type" value="Genomic_DNA"/>
</dbReference>
<protein>
    <submittedName>
        <fullName evidence="1">Uncharacterized protein</fullName>
    </submittedName>
</protein>
<evidence type="ECO:0000313" key="1">
    <source>
        <dbReference type="EMBL" id="CAF4414099.1"/>
    </source>
</evidence>
<organism evidence="1 2">
    <name type="scientific">Adineta steineri</name>
    <dbReference type="NCBI Taxonomy" id="433720"/>
    <lineage>
        <taxon>Eukaryota</taxon>
        <taxon>Metazoa</taxon>
        <taxon>Spiralia</taxon>
        <taxon>Gnathifera</taxon>
        <taxon>Rotifera</taxon>
        <taxon>Eurotatoria</taxon>
        <taxon>Bdelloidea</taxon>
        <taxon>Adinetida</taxon>
        <taxon>Adinetidae</taxon>
        <taxon>Adineta</taxon>
    </lineage>
</organism>
<feature type="non-terminal residue" evidence="1">
    <location>
        <position position="148"/>
    </location>
</feature>
<sequence length="148" mass="17027">SESKDRVTYEISPNEYDFKNATRDIINGLEKCVGQVPSLRDHPTLNLFCTFPNFDASNPLSRTPIHVSKAHWPDVLFLFGDDADHQEVVIDILSTVNQALANVQSFIKRYQKHCDMVLSCTQLKIEEKLKQKELTTDDIHFLMTKHTH</sequence>
<accession>A0A820Q651</accession>
<dbReference type="AlphaFoldDB" id="A0A820Q651"/>
<gene>
    <name evidence="1" type="ORF">OXD698_LOCUS52221</name>
</gene>
<name>A0A820Q651_9BILA</name>
<reference evidence="1" key="1">
    <citation type="submission" date="2021-02" db="EMBL/GenBank/DDBJ databases">
        <authorList>
            <person name="Nowell W R."/>
        </authorList>
    </citation>
    <scope>NUCLEOTIDE SEQUENCE</scope>
</reference>
<dbReference type="Proteomes" id="UP000663844">
    <property type="component" value="Unassembled WGS sequence"/>
</dbReference>